<dbReference type="Gene3D" id="2.40.70.10">
    <property type="entry name" value="Acid Proteases"/>
    <property type="match status" value="1"/>
</dbReference>
<dbReference type="OrthoDB" id="2747330at2759"/>
<dbReference type="SUPFAM" id="SSF50630">
    <property type="entry name" value="Acid proteases"/>
    <property type="match status" value="1"/>
</dbReference>
<dbReference type="EMBL" id="BKCP01005405">
    <property type="protein sequence ID" value="GER37728.1"/>
    <property type="molecule type" value="Genomic_DNA"/>
</dbReference>
<proteinExistence type="predicted"/>
<dbReference type="GO" id="GO:0008233">
    <property type="term" value="F:peptidase activity"/>
    <property type="evidence" value="ECO:0007669"/>
    <property type="project" value="UniProtKB-KW"/>
</dbReference>
<keyword evidence="1" id="KW-0378">Hydrolase</keyword>
<dbReference type="GO" id="GO:0006508">
    <property type="term" value="P:proteolysis"/>
    <property type="evidence" value="ECO:0007669"/>
    <property type="project" value="UniProtKB-KW"/>
</dbReference>
<keyword evidence="2" id="KW-1185">Reference proteome</keyword>
<reference evidence="2" key="1">
    <citation type="journal article" date="2019" name="Curr. Biol.">
        <title>Genome Sequence of Striga asiatica Provides Insight into the Evolution of Plant Parasitism.</title>
        <authorList>
            <person name="Yoshida S."/>
            <person name="Kim S."/>
            <person name="Wafula E.K."/>
            <person name="Tanskanen J."/>
            <person name="Kim Y.M."/>
            <person name="Honaas L."/>
            <person name="Yang Z."/>
            <person name="Spallek T."/>
            <person name="Conn C.E."/>
            <person name="Ichihashi Y."/>
            <person name="Cheong K."/>
            <person name="Cui S."/>
            <person name="Der J.P."/>
            <person name="Gundlach H."/>
            <person name="Jiao Y."/>
            <person name="Hori C."/>
            <person name="Ishida J.K."/>
            <person name="Kasahara H."/>
            <person name="Kiba T."/>
            <person name="Kim M.S."/>
            <person name="Koo N."/>
            <person name="Laohavisit A."/>
            <person name="Lee Y.H."/>
            <person name="Lumba S."/>
            <person name="McCourt P."/>
            <person name="Mortimer J.C."/>
            <person name="Mutuku J.M."/>
            <person name="Nomura T."/>
            <person name="Sasaki-Sekimoto Y."/>
            <person name="Seto Y."/>
            <person name="Wang Y."/>
            <person name="Wakatake T."/>
            <person name="Sakakibara H."/>
            <person name="Demura T."/>
            <person name="Yamaguchi S."/>
            <person name="Yoneyama K."/>
            <person name="Manabe R.I."/>
            <person name="Nelson D.C."/>
            <person name="Schulman A.H."/>
            <person name="Timko M.P."/>
            <person name="dePamphilis C.W."/>
            <person name="Choi D."/>
            <person name="Shirasu K."/>
        </authorList>
    </citation>
    <scope>NUCLEOTIDE SEQUENCE [LARGE SCALE GENOMIC DNA]</scope>
    <source>
        <strain evidence="2">cv. UVA1</strain>
    </source>
</reference>
<gene>
    <name evidence="1" type="ORF">STAS_14166</name>
</gene>
<accession>A0A5A7PYS7</accession>
<evidence type="ECO:0000313" key="2">
    <source>
        <dbReference type="Proteomes" id="UP000325081"/>
    </source>
</evidence>
<organism evidence="1 2">
    <name type="scientific">Striga asiatica</name>
    <name type="common">Asiatic witchweed</name>
    <name type="synonym">Buchnera asiatica</name>
    <dbReference type="NCBI Taxonomy" id="4170"/>
    <lineage>
        <taxon>Eukaryota</taxon>
        <taxon>Viridiplantae</taxon>
        <taxon>Streptophyta</taxon>
        <taxon>Embryophyta</taxon>
        <taxon>Tracheophyta</taxon>
        <taxon>Spermatophyta</taxon>
        <taxon>Magnoliopsida</taxon>
        <taxon>eudicotyledons</taxon>
        <taxon>Gunneridae</taxon>
        <taxon>Pentapetalae</taxon>
        <taxon>asterids</taxon>
        <taxon>lamiids</taxon>
        <taxon>Lamiales</taxon>
        <taxon>Orobanchaceae</taxon>
        <taxon>Buchnereae</taxon>
        <taxon>Striga</taxon>
    </lineage>
</organism>
<sequence>MFEGEATDITGLDIVFDSGSTYTYLNNVAFGAIFDLIERYNNIKGPSSQKGPLIKQVNDPSFQFCWKGSQPFIWVFDVGYYFNPLALNFTSTNVLFPMGIESYLIISVSISFQDKLVLYDNDRQLVGWE</sequence>
<evidence type="ECO:0000313" key="1">
    <source>
        <dbReference type="EMBL" id="GER37728.1"/>
    </source>
</evidence>
<keyword evidence="1" id="KW-0645">Protease</keyword>
<protein>
    <submittedName>
        <fullName evidence="1">Eukaryotic aspartyl protease family protein</fullName>
    </submittedName>
</protein>
<dbReference type="Proteomes" id="UP000325081">
    <property type="component" value="Unassembled WGS sequence"/>
</dbReference>
<name>A0A5A7PYS7_STRAF</name>
<dbReference type="AlphaFoldDB" id="A0A5A7PYS7"/>
<comment type="caution">
    <text evidence="1">The sequence shown here is derived from an EMBL/GenBank/DDBJ whole genome shotgun (WGS) entry which is preliminary data.</text>
</comment>
<dbReference type="InterPro" id="IPR021109">
    <property type="entry name" value="Peptidase_aspartic_dom_sf"/>
</dbReference>